<proteinExistence type="inferred from homology"/>
<dbReference type="InterPro" id="IPR036259">
    <property type="entry name" value="MFS_trans_sf"/>
</dbReference>
<dbReference type="SUPFAM" id="SSF103473">
    <property type="entry name" value="MFS general substrate transporter"/>
    <property type="match status" value="1"/>
</dbReference>
<keyword evidence="2" id="KW-0812">Transmembrane</keyword>
<keyword evidence="2" id="KW-1133">Transmembrane helix</keyword>
<comment type="caution">
    <text evidence="3">The sequence shown here is derived from an EMBL/GenBank/DDBJ whole genome shotgun (WGS) entry which is preliminary data.</text>
</comment>
<feature type="transmembrane region" description="Helical" evidence="2">
    <location>
        <begin position="336"/>
        <end position="355"/>
    </location>
</feature>
<feature type="transmembrane region" description="Helical" evidence="2">
    <location>
        <begin position="159"/>
        <end position="181"/>
    </location>
</feature>
<evidence type="ECO:0000256" key="2">
    <source>
        <dbReference type="SAM" id="Phobius"/>
    </source>
</evidence>
<dbReference type="Pfam" id="PF13347">
    <property type="entry name" value="MFS_2"/>
    <property type="match status" value="1"/>
</dbReference>
<feature type="transmembrane region" description="Helical" evidence="2">
    <location>
        <begin position="115"/>
        <end position="138"/>
    </location>
</feature>
<feature type="transmembrane region" description="Helical" evidence="2">
    <location>
        <begin position="187"/>
        <end position="208"/>
    </location>
</feature>
<evidence type="ECO:0000313" key="4">
    <source>
        <dbReference type="Proteomes" id="UP001595530"/>
    </source>
</evidence>
<keyword evidence="2" id="KW-0472">Membrane</keyword>
<dbReference type="EMBL" id="JBHRTP010000028">
    <property type="protein sequence ID" value="MFC3108350.1"/>
    <property type="molecule type" value="Genomic_DNA"/>
</dbReference>
<organism evidence="3 4">
    <name type="scientific">Undibacterium arcticum</name>
    <dbReference type="NCBI Taxonomy" id="1762892"/>
    <lineage>
        <taxon>Bacteria</taxon>
        <taxon>Pseudomonadati</taxon>
        <taxon>Pseudomonadota</taxon>
        <taxon>Betaproteobacteria</taxon>
        <taxon>Burkholderiales</taxon>
        <taxon>Oxalobacteraceae</taxon>
        <taxon>Undibacterium</taxon>
    </lineage>
</organism>
<evidence type="ECO:0000313" key="3">
    <source>
        <dbReference type="EMBL" id="MFC3108350.1"/>
    </source>
</evidence>
<dbReference type="Proteomes" id="UP001595530">
    <property type="component" value="Unassembled WGS sequence"/>
</dbReference>
<feature type="transmembrane region" description="Helical" evidence="2">
    <location>
        <begin position="280"/>
        <end position="302"/>
    </location>
</feature>
<feature type="transmembrane region" description="Helical" evidence="2">
    <location>
        <begin position="419"/>
        <end position="440"/>
    </location>
</feature>
<feature type="transmembrane region" description="Helical" evidence="2">
    <location>
        <begin position="309"/>
        <end position="330"/>
    </location>
</feature>
<feature type="transmembrane region" description="Helical" evidence="2">
    <location>
        <begin position="243"/>
        <end position="268"/>
    </location>
</feature>
<protein>
    <submittedName>
        <fullName evidence="3">MFS transporter</fullName>
    </submittedName>
</protein>
<gene>
    <name evidence="3" type="ORF">ACFOFO_10315</name>
</gene>
<keyword evidence="4" id="KW-1185">Reference proteome</keyword>
<sequence>MHNKSAIFGNSAGSHRTLRFAYGVGAFGALLCFAPIPLLFLYYLTEYAGISPALAGVILAIPKIFDLVLDPWIGRTADRFAQGRGSRVVVLRVCIAILPLSMMLLFMPLPQWPSAALVLFYTALLVVQSYTVTAFSVAHTALAGDLTEEPVVQASLLSARAFGSTLAGLGVSGGAPLLIAASGGGHGGYLVMAIVLGLAAAVGLLWCCHVTRGTPLRSAAVSHHSTVVESLWQGLRATFGNRAFYAIALMLVLIGIGSTSFLSLLPYVNKYLLHAPPERLSALLVPIFLALLAGVAAAPAVFRRLGTMAAMLLALTICIAGVLLVGAAVWRAVDAMLIAACAVFGFGGGVMTVLITTTGMQLASAGNPGEGRLGLYLGILFSAEKLGQSIGGIAAGGGLSLVQITPGAANIGTEVAARLGMLTVVAPLASMTACVCVLLASAPGLKRQEIVTAGRLEAHA</sequence>
<dbReference type="Gene3D" id="1.20.1250.20">
    <property type="entry name" value="MFS general substrate transporter like domains"/>
    <property type="match status" value="2"/>
</dbReference>
<evidence type="ECO:0000256" key="1">
    <source>
        <dbReference type="ARBA" id="ARBA00009617"/>
    </source>
</evidence>
<feature type="transmembrane region" description="Helical" evidence="2">
    <location>
        <begin position="89"/>
        <end position="109"/>
    </location>
</feature>
<dbReference type="InterPro" id="IPR039672">
    <property type="entry name" value="MFS_2"/>
</dbReference>
<dbReference type="PANTHER" id="PTHR11328:SF24">
    <property type="entry name" value="MAJOR FACILITATOR SUPERFAMILY (MFS) PROFILE DOMAIN-CONTAINING PROTEIN"/>
    <property type="match status" value="1"/>
</dbReference>
<reference evidence="4" key="1">
    <citation type="journal article" date="2019" name="Int. J. Syst. Evol. Microbiol.">
        <title>The Global Catalogue of Microorganisms (GCM) 10K type strain sequencing project: providing services to taxonomists for standard genome sequencing and annotation.</title>
        <authorList>
            <consortium name="The Broad Institute Genomics Platform"/>
            <consortium name="The Broad Institute Genome Sequencing Center for Infectious Disease"/>
            <person name="Wu L."/>
            <person name="Ma J."/>
        </authorList>
    </citation>
    <scope>NUCLEOTIDE SEQUENCE [LARGE SCALE GENOMIC DNA]</scope>
    <source>
        <strain evidence="4">KCTC 42986</strain>
    </source>
</reference>
<dbReference type="PANTHER" id="PTHR11328">
    <property type="entry name" value="MAJOR FACILITATOR SUPERFAMILY DOMAIN-CONTAINING PROTEIN"/>
    <property type="match status" value="1"/>
</dbReference>
<accession>A0ABV7F0B8</accession>
<feature type="transmembrane region" description="Helical" evidence="2">
    <location>
        <begin position="50"/>
        <end position="69"/>
    </location>
</feature>
<dbReference type="RefSeq" id="WP_390322557.1">
    <property type="nucleotide sequence ID" value="NZ_JBHRTP010000028.1"/>
</dbReference>
<comment type="similarity">
    <text evidence="1">Belongs to the sodium:galactoside symporter (TC 2.A.2) family.</text>
</comment>
<name>A0ABV7F0B8_9BURK</name>
<feature type="transmembrane region" description="Helical" evidence="2">
    <location>
        <begin position="20"/>
        <end position="44"/>
    </location>
</feature>